<comment type="caution">
    <text evidence="2">The sequence shown here is derived from an EMBL/GenBank/DDBJ whole genome shotgun (WGS) entry which is preliminary data.</text>
</comment>
<dbReference type="Proteomes" id="UP000606600">
    <property type="component" value="Unassembled WGS sequence"/>
</dbReference>
<feature type="domain" description="NTF2 fold" evidence="1">
    <location>
        <begin position="59"/>
        <end position="124"/>
    </location>
</feature>
<reference evidence="2 3" key="1">
    <citation type="submission" date="2020-09" db="EMBL/GenBank/DDBJ databases">
        <title>Novel species of Mucilaginibacter isolated from a glacier on the Tibetan Plateau.</title>
        <authorList>
            <person name="Liu Q."/>
            <person name="Xin Y.-H."/>
        </authorList>
    </citation>
    <scope>NUCLEOTIDE SEQUENCE [LARGE SCALE GENOMIC DNA]</scope>
    <source>
        <strain evidence="2 3">ZT4R22</strain>
    </source>
</reference>
<name>A0ABR7WVY4_9SPHI</name>
<organism evidence="2 3">
    <name type="scientific">Mucilaginibacter pankratovii</name>
    <dbReference type="NCBI Taxonomy" id="2772110"/>
    <lineage>
        <taxon>Bacteria</taxon>
        <taxon>Pseudomonadati</taxon>
        <taxon>Bacteroidota</taxon>
        <taxon>Sphingobacteriia</taxon>
        <taxon>Sphingobacteriales</taxon>
        <taxon>Sphingobacteriaceae</taxon>
        <taxon>Mucilaginibacter</taxon>
    </lineage>
</organism>
<keyword evidence="3" id="KW-1185">Reference proteome</keyword>
<dbReference type="PROSITE" id="PS51257">
    <property type="entry name" value="PROKAR_LIPOPROTEIN"/>
    <property type="match status" value="1"/>
</dbReference>
<gene>
    <name evidence="2" type="ORF">IDJ77_21370</name>
</gene>
<protein>
    <recommendedName>
        <fullName evidence="1">NTF2 fold domain-containing protein</fullName>
    </recommendedName>
</protein>
<evidence type="ECO:0000259" key="1">
    <source>
        <dbReference type="Pfam" id="PF15631"/>
    </source>
</evidence>
<dbReference type="Pfam" id="PF15631">
    <property type="entry name" value="Imm-NTF2-2"/>
    <property type="match status" value="1"/>
</dbReference>
<accession>A0ABR7WVY4</accession>
<dbReference type="RefSeq" id="WP_191191023.1">
    <property type="nucleotide sequence ID" value="NZ_JACWMY010000012.1"/>
</dbReference>
<evidence type="ECO:0000313" key="2">
    <source>
        <dbReference type="EMBL" id="MBD1366378.1"/>
    </source>
</evidence>
<dbReference type="InterPro" id="IPR028921">
    <property type="entry name" value="NTF2_fold_dom"/>
</dbReference>
<proteinExistence type="predicted"/>
<sequence>MKKILLIACLFLLAGCDNTWQTMHLSTGKSRDAIKYYLKHYKRPEREFAKTVITDEKSAALAAEEILFPVYGKELIREERPYTVGYADGYWIVYGYLPPKTYNDVFIIIFYGKTSEVMYWEHQK</sequence>
<dbReference type="EMBL" id="JACWMY010000012">
    <property type="protein sequence ID" value="MBD1366378.1"/>
    <property type="molecule type" value="Genomic_DNA"/>
</dbReference>
<evidence type="ECO:0000313" key="3">
    <source>
        <dbReference type="Proteomes" id="UP000606600"/>
    </source>
</evidence>